<feature type="domain" description="CMP/dCMP-type deaminase" evidence="5">
    <location>
        <begin position="24"/>
        <end position="130"/>
    </location>
</feature>
<dbReference type="InterPro" id="IPR015517">
    <property type="entry name" value="dCMP_deaminase-rel"/>
</dbReference>
<reference evidence="6 7" key="1">
    <citation type="submission" date="2018-04" db="EMBL/GenBank/DDBJ databases">
        <title>The genome of golden apple snail Pomacea canaliculata provides insight into stress tolerance and invasive adaptation.</title>
        <authorList>
            <person name="Liu C."/>
            <person name="Liu B."/>
            <person name="Ren Y."/>
            <person name="Zhang Y."/>
            <person name="Wang H."/>
            <person name="Li S."/>
            <person name="Jiang F."/>
            <person name="Yin L."/>
            <person name="Zhang G."/>
            <person name="Qian W."/>
            <person name="Fan W."/>
        </authorList>
    </citation>
    <scope>NUCLEOTIDE SEQUENCE [LARGE SCALE GENOMIC DNA]</scope>
    <source>
        <strain evidence="6">SZHN2017</strain>
        <tissue evidence="6">Muscle</tissue>
    </source>
</reference>
<dbReference type="STRING" id="400727.A0A2T7PMW3"/>
<sequence length="130" mass="14915">MNKQGILFAISNKVSNGKRADYLSWDEYFMATAFLSAQRSKDPRTQVGACIVNSENKIVGIGYNGMPIGCSDDLLPWHRDPENILESKQLYDKDEFKASKKLLDMAGIRYRQYRPERQKIVIDFSVIESM</sequence>
<evidence type="ECO:0000313" key="6">
    <source>
        <dbReference type="EMBL" id="PVD34760.1"/>
    </source>
</evidence>
<dbReference type="SUPFAM" id="SSF53927">
    <property type="entry name" value="Cytidine deaminase-like"/>
    <property type="match status" value="1"/>
</dbReference>
<evidence type="ECO:0000256" key="4">
    <source>
        <dbReference type="ARBA" id="ARBA00041763"/>
    </source>
</evidence>
<dbReference type="Pfam" id="PF00383">
    <property type="entry name" value="dCMP_cyt_deam_1"/>
    <property type="match status" value="1"/>
</dbReference>
<dbReference type="EC" id="3.5.4.12" evidence="3"/>
<evidence type="ECO:0000256" key="1">
    <source>
        <dbReference type="ARBA" id="ARBA00022727"/>
    </source>
</evidence>
<accession>A0A2T7PMW3</accession>
<proteinExistence type="predicted"/>
<dbReference type="PANTHER" id="PTHR11086:SF18">
    <property type="entry name" value="DEOXYCYTIDYLATE DEAMINASE"/>
    <property type="match status" value="1"/>
</dbReference>
<dbReference type="InterPro" id="IPR016193">
    <property type="entry name" value="Cytidine_deaminase-like"/>
</dbReference>
<dbReference type="PROSITE" id="PS51747">
    <property type="entry name" value="CYT_DCMP_DEAMINASES_2"/>
    <property type="match status" value="1"/>
</dbReference>
<dbReference type="PANTHER" id="PTHR11086">
    <property type="entry name" value="DEOXYCYTIDYLATE DEAMINASE-RELATED"/>
    <property type="match status" value="1"/>
</dbReference>
<keyword evidence="1" id="KW-0545">Nucleotide biosynthesis</keyword>
<evidence type="ECO:0000259" key="5">
    <source>
        <dbReference type="PROSITE" id="PS51747"/>
    </source>
</evidence>
<name>A0A2T7PMW3_POMCA</name>
<dbReference type="GO" id="GO:0004132">
    <property type="term" value="F:dCMP deaminase activity"/>
    <property type="evidence" value="ECO:0007669"/>
    <property type="project" value="TreeGrafter"/>
</dbReference>
<keyword evidence="2" id="KW-0378">Hydrolase</keyword>
<evidence type="ECO:0000256" key="2">
    <source>
        <dbReference type="ARBA" id="ARBA00022801"/>
    </source>
</evidence>
<dbReference type="EMBL" id="PZQS01000003">
    <property type="protein sequence ID" value="PVD34760.1"/>
    <property type="molecule type" value="Genomic_DNA"/>
</dbReference>
<dbReference type="Proteomes" id="UP000245119">
    <property type="component" value="Linkage Group LG3"/>
</dbReference>
<dbReference type="GO" id="GO:0005737">
    <property type="term" value="C:cytoplasm"/>
    <property type="evidence" value="ECO:0007669"/>
    <property type="project" value="TreeGrafter"/>
</dbReference>
<organism evidence="6 7">
    <name type="scientific">Pomacea canaliculata</name>
    <name type="common">Golden apple snail</name>
    <dbReference type="NCBI Taxonomy" id="400727"/>
    <lineage>
        <taxon>Eukaryota</taxon>
        <taxon>Metazoa</taxon>
        <taxon>Spiralia</taxon>
        <taxon>Lophotrochozoa</taxon>
        <taxon>Mollusca</taxon>
        <taxon>Gastropoda</taxon>
        <taxon>Caenogastropoda</taxon>
        <taxon>Architaenioglossa</taxon>
        <taxon>Ampullarioidea</taxon>
        <taxon>Ampullariidae</taxon>
        <taxon>Pomacea</taxon>
    </lineage>
</organism>
<gene>
    <name evidence="6" type="ORF">C0Q70_06037</name>
</gene>
<dbReference type="InterPro" id="IPR002125">
    <property type="entry name" value="CMP_dCMP_dom"/>
</dbReference>
<dbReference type="AlphaFoldDB" id="A0A2T7PMW3"/>
<keyword evidence="7" id="KW-1185">Reference proteome</keyword>
<dbReference type="OrthoDB" id="6710946at2759"/>
<dbReference type="Gene3D" id="3.40.140.10">
    <property type="entry name" value="Cytidine Deaminase, domain 2"/>
    <property type="match status" value="1"/>
</dbReference>
<comment type="caution">
    <text evidence="6">The sequence shown here is derived from an EMBL/GenBank/DDBJ whole genome shotgun (WGS) entry which is preliminary data.</text>
</comment>
<evidence type="ECO:0000313" key="7">
    <source>
        <dbReference type="Proteomes" id="UP000245119"/>
    </source>
</evidence>
<evidence type="ECO:0000256" key="3">
    <source>
        <dbReference type="ARBA" id="ARBA00038938"/>
    </source>
</evidence>
<protein>
    <recommendedName>
        <fullName evidence="4">dCMP deaminase</fullName>
        <ecNumber evidence="3">3.5.4.12</ecNumber>
    </recommendedName>
    <alternativeName>
        <fullName evidence="4">dCMP deaminase</fullName>
    </alternativeName>
</protein>